<sequence length="66" mass="7534">MAIIQLNPELQRSVQAVKRAELRKQADSFMVAQPLSAKETAALIQTFTTPSDTRKQQANEPSNYWW</sequence>
<name>A0A197ZWM4_9BACL</name>
<reference evidence="1 2" key="1">
    <citation type="submission" date="2016-05" db="EMBL/GenBank/DDBJ databases">
        <title>Paenibacillus sp. 1ZS3-15 nov., isolated from the rhizosphere soil.</title>
        <authorList>
            <person name="Zhang X.X."/>
            <person name="Zhang J."/>
        </authorList>
    </citation>
    <scope>NUCLEOTIDE SEQUENCE [LARGE SCALE GENOMIC DNA]</scope>
    <source>
        <strain evidence="1 2">1ZS3-15</strain>
    </source>
</reference>
<dbReference type="EMBL" id="LYPB01000094">
    <property type="protein sequence ID" value="OAS13405.1"/>
    <property type="molecule type" value="Genomic_DNA"/>
</dbReference>
<dbReference type="RefSeq" id="WP_068671366.1">
    <property type="nucleotide sequence ID" value="NZ_LYPB01000094.1"/>
</dbReference>
<dbReference type="STRING" id="1850517.A8708_16270"/>
<organism evidence="1 2">
    <name type="scientific">Paenibacillus oryzisoli</name>
    <dbReference type="NCBI Taxonomy" id="1850517"/>
    <lineage>
        <taxon>Bacteria</taxon>
        <taxon>Bacillati</taxon>
        <taxon>Bacillota</taxon>
        <taxon>Bacilli</taxon>
        <taxon>Bacillales</taxon>
        <taxon>Paenibacillaceae</taxon>
        <taxon>Paenibacillus</taxon>
    </lineage>
</organism>
<proteinExistence type="predicted"/>
<keyword evidence="2" id="KW-1185">Reference proteome</keyword>
<gene>
    <name evidence="1" type="ORF">A8708_16270</name>
</gene>
<dbReference type="AlphaFoldDB" id="A0A197ZWM4"/>
<comment type="caution">
    <text evidence="1">The sequence shown here is derived from an EMBL/GenBank/DDBJ whole genome shotgun (WGS) entry which is preliminary data.</text>
</comment>
<accession>A0A197ZWM4</accession>
<dbReference type="Proteomes" id="UP000078454">
    <property type="component" value="Unassembled WGS sequence"/>
</dbReference>
<dbReference type="OrthoDB" id="2627343at2"/>
<evidence type="ECO:0000313" key="2">
    <source>
        <dbReference type="Proteomes" id="UP000078454"/>
    </source>
</evidence>
<evidence type="ECO:0000313" key="1">
    <source>
        <dbReference type="EMBL" id="OAS13405.1"/>
    </source>
</evidence>
<protein>
    <submittedName>
        <fullName evidence="1">Uncharacterized protein</fullName>
    </submittedName>
</protein>